<dbReference type="EMBL" id="PYHR01000002">
    <property type="protein sequence ID" value="PWD51408.1"/>
    <property type="molecule type" value="Genomic_DNA"/>
</dbReference>
<comment type="caution">
    <text evidence="2">The sequence shown here is derived from an EMBL/GenBank/DDBJ whole genome shotgun (WGS) entry which is preliminary data.</text>
</comment>
<gene>
    <name evidence="2" type="ORF">C8046_12830</name>
</gene>
<keyword evidence="3" id="KW-1185">Reference proteome</keyword>
<sequence>MTRHARTAAWAAVVLVGAVGLTSCAGITNGACTAIGWSNVLTVQLDGEASDLAEVAEVALCVGDECVTGEPERTPPATLGTSWAVLGAVSLFPRDDDDGPWLYAIDGRPEELTVRASAADGTVLTATPVTLDWKRVGGSARCGGPHEASVAVDL</sequence>
<protein>
    <recommendedName>
        <fullName evidence="4">Lipoprotein</fullName>
    </recommendedName>
</protein>
<proteinExistence type="predicted"/>
<keyword evidence="1" id="KW-0732">Signal</keyword>
<dbReference type="AlphaFoldDB" id="A0A2U1ZWQ2"/>
<evidence type="ECO:0008006" key="4">
    <source>
        <dbReference type="Google" id="ProtNLM"/>
    </source>
</evidence>
<evidence type="ECO:0000313" key="2">
    <source>
        <dbReference type="EMBL" id="PWD51408.1"/>
    </source>
</evidence>
<evidence type="ECO:0000256" key="1">
    <source>
        <dbReference type="SAM" id="SignalP"/>
    </source>
</evidence>
<feature type="chain" id="PRO_5038531105" description="Lipoprotein" evidence="1">
    <location>
        <begin position="26"/>
        <end position="154"/>
    </location>
</feature>
<organism evidence="2 3">
    <name type="scientific">Serinibacter arcticus</name>
    <dbReference type="NCBI Taxonomy" id="1655435"/>
    <lineage>
        <taxon>Bacteria</taxon>
        <taxon>Bacillati</taxon>
        <taxon>Actinomycetota</taxon>
        <taxon>Actinomycetes</taxon>
        <taxon>Micrococcales</taxon>
        <taxon>Beutenbergiaceae</taxon>
        <taxon>Serinibacter</taxon>
    </lineage>
</organism>
<name>A0A2U1ZWQ2_9MICO</name>
<dbReference type="Proteomes" id="UP000245166">
    <property type="component" value="Unassembled WGS sequence"/>
</dbReference>
<dbReference type="PROSITE" id="PS51257">
    <property type="entry name" value="PROKAR_LIPOPROTEIN"/>
    <property type="match status" value="1"/>
</dbReference>
<dbReference type="RefSeq" id="WP_109229789.1">
    <property type="nucleotide sequence ID" value="NZ_PYHR01000002.1"/>
</dbReference>
<accession>A0A2U1ZWQ2</accession>
<dbReference type="OrthoDB" id="5147046at2"/>
<evidence type="ECO:0000313" key="3">
    <source>
        <dbReference type="Proteomes" id="UP000245166"/>
    </source>
</evidence>
<reference evidence="2 3" key="1">
    <citation type="submission" date="2018-03" db="EMBL/GenBank/DDBJ databases">
        <title>Genome assembly of novel Miniimonas species PCH200.</title>
        <authorList>
            <person name="Thakur V."/>
            <person name="Kumar V."/>
            <person name="Singh D."/>
        </authorList>
    </citation>
    <scope>NUCLEOTIDE SEQUENCE [LARGE SCALE GENOMIC DNA]</scope>
    <source>
        <strain evidence="2 3">PCH200</strain>
    </source>
</reference>
<feature type="signal peptide" evidence="1">
    <location>
        <begin position="1"/>
        <end position="25"/>
    </location>
</feature>